<feature type="region of interest" description="Disordered" evidence="1">
    <location>
        <begin position="37"/>
        <end position="81"/>
    </location>
</feature>
<name>A0ABR7A2F2_9BURK</name>
<organism evidence="2 3">
    <name type="scientific">Undibacterium curvum</name>
    <dbReference type="NCBI Taxonomy" id="2762294"/>
    <lineage>
        <taxon>Bacteria</taxon>
        <taxon>Pseudomonadati</taxon>
        <taxon>Pseudomonadota</taxon>
        <taxon>Betaproteobacteria</taxon>
        <taxon>Burkholderiales</taxon>
        <taxon>Oxalobacteraceae</taxon>
        <taxon>Undibacterium</taxon>
    </lineage>
</organism>
<dbReference type="EMBL" id="JACOGD010000002">
    <property type="protein sequence ID" value="MBC3931095.1"/>
    <property type="molecule type" value="Genomic_DNA"/>
</dbReference>
<sequence>MTPALKFAGIGAICVSIATLSYLTMSRYTEEVQTTAPAQPVSGYAQSKQDSSAVGVPDGSVNEQRPADPTTTQHPLQSARAAQRFQESKNLYLLVEQLRADKVTGAVAYEAEAMERCIGFIGYKPAYDGKGDSKNFSRKIELARHWQERCQNFTERDLRRRIDYDAPDYGDRRRSDDYIAINRGIDKVDRSDRAAKRAFVRQWLATQDPFVIDRMASKVLGLSEREVEGRRSRYWFDGKLLTPDETFLYQLSVDLFACYLGMVCDKYEGFVAQFCIELNQCFDSRFDYIRLYRLGKGAEQEYKKVLSYAERAVAAIRRQDVDVFFRPDDIPEQ</sequence>
<reference evidence="2 3" key="1">
    <citation type="submission" date="2020-08" db="EMBL/GenBank/DDBJ databases">
        <title>Novel species isolated from subtropical streams in China.</title>
        <authorList>
            <person name="Lu H."/>
        </authorList>
    </citation>
    <scope>NUCLEOTIDE SEQUENCE [LARGE SCALE GENOMIC DNA]</scope>
    <source>
        <strain evidence="2 3">CY22W</strain>
    </source>
</reference>
<comment type="caution">
    <text evidence="2">The sequence shown here is derived from an EMBL/GenBank/DDBJ whole genome shotgun (WGS) entry which is preliminary data.</text>
</comment>
<gene>
    <name evidence="2" type="ORF">H8K43_05365</name>
</gene>
<dbReference type="Proteomes" id="UP000654304">
    <property type="component" value="Unassembled WGS sequence"/>
</dbReference>
<evidence type="ECO:0000256" key="1">
    <source>
        <dbReference type="SAM" id="MobiDB-lite"/>
    </source>
</evidence>
<accession>A0ABR7A2F2</accession>
<protein>
    <submittedName>
        <fullName evidence="2">Uncharacterized protein</fullName>
    </submittedName>
</protein>
<evidence type="ECO:0000313" key="2">
    <source>
        <dbReference type="EMBL" id="MBC3931095.1"/>
    </source>
</evidence>
<dbReference type="RefSeq" id="WP_186902871.1">
    <property type="nucleotide sequence ID" value="NZ_JACOGD010000002.1"/>
</dbReference>
<keyword evidence="3" id="KW-1185">Reference proteome</keyword>
<proteinExistence type="predicted"/>
<evidence type="ECO:0000313" key="3">
    <source>
        <dbReference type="Proteomes" id="UP000654304"/>
    </source>
</evidence>